<comment type="subunit">
    <text evidence="2">Homohexamer.</text>
</comment>
<protein>
    <recommendedName>
        <fullName evidence="3">GTP cyclohydrolase 1 type 2 homolog</fullName>
    </recommendedName>
</protein>
<reference evidence="6 7" key="1">
    <citation type="submission" date="2019-02" db="EMBL/GenBank/DDBJ databases">
        <authorList>
            <person name="Fomenkov A."/>
            <person name="Dubinina G."/>
            <person name="Grabovich M."/>
            <person name="Vincze T."/>
            <person name="Roberts R.J."/>
        </authorList>
    </citation>
    <scope>NUCLEOTIDE SEQUENCE [LARGE SCALE GENOMIC DNA]</scope>
    <source>
        <strain evidence="6 7">P</strain>
    </source>
</reference>
<evidence type="ECO:0000313" key="6">
    <source>
        <dbReference type="EMBL" id="QEN04496.1"/>
    </source>
</evidence>
<dbReference type="Proteomes" id="UP000323824">
    <property type="component" value="Chromosome"/>
</dbReference>
<dbReference type="GO" id="GO:0005737">
    <property type="term" value="C:cytoplasm"/>
    <property type="evidence" value="ECO:0007669"/>
    <property type="project" value="TreeGrafter"/>
</dbReference>
<keyword evidence="7" id="KW-1185">Reference proteome</keyword>
<reference evidence="6 7" key="2">
    <citation type="submission" date="2019-09" db="EMBL/GenBank/DDBJ databases">
        <title>Complete Genome Sequence and Methylome Analysis of free living Spirochaetas.</title>
        <authorList>
            <person name="Leshcheva N."/>
            <person name="Mikheeva N."/>
        </authorList>
    </citation>
    <scope>NUCLEOTIDE SEQUENCE [LARGE SCALE GENOMIC DNA]</scope>
    <source>
        <strain evidence="6 7">P</strain>
    </source>
</reference>
<dbReference type="NCBIfam" id="TIGR00486">
    <property type="entry name" value="YbgI_SA1388"/>
    <property type="match status" value="1"/>
</dbReference>
<dbReference type="Gene3D" id="3.40.1390.30">
    <property type="entry name" value="NIF3 (NGG1p interacting factor 3)-like"/>
    <property type="match status" value="2"/>
</dbReference>
<comment type="similarity">
    <text evidence="1">Belongs to the GTP cyclohydrolase I type 2/NIF3 family.</text>
</comment>
<evidence type="ECO:0000256" key="4">
    <source>
        <dbReference type="ARBA" id="ARBA00022723"/>
    </source>
</evidence>
<dbReference type="PANTHER" id="PTHR13799:SF14">
    <property type="entry name" value="GTP CYCLOHYDROLASE 1 TYPE 2 HOMOLOG"/>
    <property type="match status" value="1"/>
</dbReference>
<evidence type="ECO:0000256" key="1">
    <source>
        <dbReference type="ARBA" id="ARBA00006964"/>
    </source>
</evidence>
<proteinExistence type="inferred from homology"/>
<sequence length="252" mass="27367">MKLHELNKLIFDKLNLQQFAPSDSSLNGVQVGDLNQDVSKVALLVDASLEGFKQAKKQGADVIFVHHGLFWGRPLAITGSHYKRVEFLIKNNISLIACHLPLDAHPILGNNAGIADKLGLVDLEPFGKYKSNNIGIKGRLPEKNSIDEIKKLLLGDNEPAFIVPGGKNSVSSVAIVSGGSPFSVLEAIDQGIDLFITGDRSHEVYHTCLEEGINMISAGHYATEVFGVQLVGNWLKTEFNLETIFIDIPTGA</sequence>
<dbReference type="SUPFAM" id="SSF102705">
    <property type="entry name" value="NIF3 (NGG1p interacting factor 3)-like"/>
    <property type="match status" value="1"/>
</dbReference>
<dbReference type="KEGG" id="sper:EW093_07210"/>
<evidence type="ECO:0000313" key="7">
    <source>
        <dbReference type="Proteomes" id="UP000323824"/>
    </source>
</evidence>
<feature type="binding site" evidence="5">
    <location>
        <position position="66"/>
    </location>
    <ligand>
        <name>a divalent metal cation</name>
        <dbReference type="ChEBI" id="CHEBI:60240"/>
        <label>1</label>
    </ligand>
</feature>
<feature type="binding site" evidence="5">
    <location>
        <position position="224"/>
    </location>
    <ligand>
        <name>a divalent metal cation</name>
        <dbReference type="ChEBI" id="CHEBI:60240"/>
        <label>1</label>
    </ligand>
</feature>
<dbReference type="Pfam" id="PF01784">
    <property type="entry name" value="DUF34_NIF3"/>
    <property type="match status" value="1"/>
</dbReference>
<gene>
    <name evidence="6" type="ORF">EW093_07210</name>
</gene>
<feature type="binding site" evidence="5">
    <location>
        <position position="67"/>
    </location>
    <ligand>
        <name>a divalent metal cation</name>
        <dbReference type="ChEBI" id="CHEBI:60240"/>
        <label>1</label>
    </ligand>
</feature>
<feature type="binding site" evidence="5">
    <location>
        <position position="220"/>
    </location>
    <ligand>
        <name>a divalent metal cation</name>
        <dbReference type="ChEBI" id="CHEBI:60240"/>
        <label>1</label>
    </ligand>
</feature>
<dbReference type="InterPro" id="IPR002678">
    <property type="entry name" value="DUF34/NIF3"/>
</dbReference>
<dbReference type="OrthoDB" id="9792792at2"/>
<feature type="binding site" evidence="5">
    <location>
        <position position="103"/>
    </location>
    <ligand>
        <name>a divalent metal cation</name>
        <dbReference type="ChEBI" id="CHEBI:60240"/>
        <label>1</label>
    </ligand>
</feature>
<accession>A0A5C1QCY8</accession>
<name>A0A5C1QCY8_9SPIO</name>
<dbReference type="AlphaFoldDB" id="A0A5C1QCY8"/>
<dbReference type="RefSeq" id="WP_149567743.1">
    <property type="nucleotide sequence ID" value="NZ_CP035807.1"/>
</dbReference>
<dbReference type="GO" id="GO:0046872">
    <property type="term" value="F:metal ion binding"/>
    <property type="evidence" value="ECO:0007669"/>
    <property type="project" value="UniProtKB-KW"/>
</dbReference>
<evidence type="ECO:0000256" key="3">
    <source>
        <dbReference type="ARBA" id="ARBA00022112"/>
    </source>
</evidence>
<dbReference type="InterPro" id="IPR036069">
    <property type="entry name" value="DUF34/NIF3_sf"/>
</dbReference>
<evidence type="ECO:0000256" key="2">
    <source>
        <dbReference type="ARBA" id="ARBA00011643"/>
    </source>
</evidence>
<dbReference type="EMBL" id="CP035807">
    <property type="protein sequence ID" value="QEN04496.1"/>
    <property type="molecule type" value="Genomic_DNA"/>
</dbReference>
<organism evidence="6 7">
    <name type="scientific">Thiospirochaeta perfilievii</name>
    <dbReference type="NCBI Taxonomy" id="252967"/>
    <lineage>
        <taxon>Bacteria</taxon>
        <taxon>Pseudomonadati</taxon>
        <taxon>Spirochaetota</taxon>
        <taxon>Spirochaetia</taxon>
        <taxon>Spirochaetales</taxon>
        <taxon>Spirochaetaceae</taxon>
        <taxon>Thiospirochaeta</taxon>
    </lineage>
</organism>
<dbReference type="FunFam" id="3.40.1390.30:FF:000001">
    <property type="entry name" value="GTP cyclohydrolase 1 type 2"/>
    <property type="match status" value="1"/>
</dbReference>
<evidence type="ECO:0000256" key="5">
    <source>
        <dbReference type="PIRSR" id="PIRSR602678-1"/>
    </source>
</evidence>
<keyword evidence="4 5" id="KW-0479">Metal-binding</keyword>
<dbReference type="PANTHER" id="PTHR13799">
    <property type="entry name" value="NGG1 INTERACTING FACTOR 3"/>
    <property type="match status" value="1"/>
</dbReference>